<accession>A0A2N9LZS9</accession>
<gene>
    <name evidence="2" type="ORF">SBA5_690004</name>
</gene>
<sequence length="552" mass="53919">MLDRLSPRVLLAIGLALPIAGCTNPLVDTISVSPSSQSVGVGQSVQFTATGTYGHGANHPSTTQNITNSVTWTSSVPAVATITAAGVATGVSAGSTTITASMNGYTGVISATATLTVTGGTTSPGASVVSLAIIPSSQSVAAPKDTSQFIAIGTTSTGVTVNLTNAVTWASSSAQIATVGANTGLATAVGQGAATITATYVSGGSTLTATATFTVMGGTSEEYTAVTIIPGSQSVSASGQTGQFLALATSGTTGLEQDVTNSPQIKWASSIPSVASVTSGLASGNGVATGISQGSSTITALLSNPDGSLVSATATANVTLTPAPEPLLSLQIVPSAITINDLYGQGQFLAIGTFSTPPTVRDLTNSVTWLTGAPNIFPVNSNGTGVPNSGADAGVVTAYGSGSATIIAEATDPTTGSIETAEATFSCPLVLPTPTTPASCTSDTPASSLISTLTIYNVGLNTTNWLITASSATGTPDVIHCGPGSNAAGFGGSVCVASYPVGTQVTLTAPAGSGAFGGWSYNCLATTPVTAAGPNTCTVGMLFDNTVGAIFN</sequence>
<protein>
    <recommendedName>
        <fullName evidence="1">BIG2 domain-containing protein</fullName>
    </recommendedName>
</protein>
<dbReference type="InterPro" id="IPR008964">
    <property type="entry name" value="Invasin/intimin_cell_adhesion"/>
</dbReference>
<feature type="domain" description="BIG2" evidence="1">
    <location>
        <begin position="222"/>
        <end position="314"/>
    </location>
</feature>
<proteinExistence type="predicted"/>
<evidence type="ECO:0000313" key="2">
    <source>
        <dbReference type="EMBL" id="SPE28720.1"/>
    </source>
</evidence>
<dbReference type="Proteomes" id="UP000239735">
    <property type="component" value="Unassembled WGS sequence"/>
</dbReference>
<dbReference type="SUPFAM" id="SSF49373">
    <property type="entry name" value="Invasin/intimin cell-adhesion fragments"/>
    <property type="match status" value="2"/>
</dbReference>
<evidence type="ECO:0000313" key="3">
    <source>
        <dbReference type="Proteomes" id="UP000239735"/>
    </source>
</evidence>
<dbReference type="EMBL" id="OKRB01000129">
    <property type="protein sequence ID" value="SPE28720.1"/>
    <property type="molecule type" value="Genomic_DNA"/>
</dbReference>
<feature type="domain" description="BIG2" evidence="1">
    <location>
        <begin position="127"/>
        <end position="210"/>
    </location>
</feature>
<name>A0A2N9LZS9_9BACT</name>
<dbReference type="InterPro" id="IPR003343">
    <property type="entry name" value="Big_2"/>
</dbReference>
<evidence type="ECO:0000259" key="1">
    <source>
        <dbReference type="SMART" id="SM00635"/>
    </source>
</evidence>
<dbReference type="SMART" id="SM00635">
    <property type="entry name" value="BID_2"/>
    <property type="match status" value="4"/>
</dbReference>
<feature type="domain" description="BIG2" evidence="1">
    <location>
        <begin position="326"/>
        <end position="425"/>
    </location>
</feature>
<dbReference type="Gene3D" id="2.60.40.1080">
    <property type="match status" value="4"/>
</dbReference>
<organism evidence="2 3">
    <name type="scientific">Candidatus Sulfuritelmatomonas gaucii</name>
    <dbReference type="NCBI Taxonomy" id="2043161"/>
    <lineage>
        <taxon>Bacteria</taxon>
        <taxon>Pseudomonadati</taxon>
        <taxon>Acidobacteriota</taxon>
        <taxon>Terriglobia</taxon>
        <taxon>Terriglobales</taxon>
        <taxon>Acidobacteriaceae</taxon>
        <taxon>Candidatus Sulfuritelmatomonas</taxon>
    </lineage>
</organism>
<reference evidence="3" key="1">
    <citation type="submission" date="2018-02" db="EMBL/GenBank/DDBJ databases">
        <authorList>
            <person name="Hausmann B."/>
        </authorList>
    </citation>
    <scope>NUCLEOTIDE SEQUENCE [LARGE SCALE GENOMIC DNA]</scope>
    <source>
        <strain evidence="3">Peat soil MAG SbA5</strain>
    </source>
</reference>
<dbReference type="AlphaFoldDB" id="A0A2N9LZS9"/>
<dbReference type="Pfam" id="PF02368">
    <property type="entry name" value="Big_2"/>
    <property type="match status" value="2"/>
</dbReference>
<feature type="domain" description="BIG2" evidence="1">
    <location>
        <begin position="26"/>
        <end position="112"/>
    </location>
</feature>